<evidence type="ECO:0000313" key="3">
    <source>
        <dbReference type="Proteomes" id="UP000641206"/>
    </source>
</evidence>
<keyword evidence="3" id="KW-1185">Reference proteome</keyword>
<protein>
    <recommendedName>
        <fullName evidence="4">Secreted protein</fullName>
    </recommendedName>
</protein>
<name>A0ABQ2NMR9_9BACI</name>
<accession>A0ABQ2NMR9</accession>
<feature type="transmembrane region" description="Helical" evidence="1">
    <location>
        <begin position="6"/>
        <end position="29"/>
    </location>
</feature>
<gene>
    <name evidence="2" type="ORF">GCM10011346_02890</name>
</gene>
<dbReference type="EMBL" id="BMLW01000001">
    <property type="protein sequence ID" value="GGP07330.1"/>
    <property type="molecule type" value="Genomic_DNA"/>
</dbReference>
<sequence length="75" mass="9003">MRKKLLDIGFYTVIMIAVLSAIYMMVTIYDLRGQNHQLRIEKEDLRLDYVEMQIQRDNLLDGAWHKNNSQMKEDK</sequence>
<evidence type="ECO:0000313" key="2">
    <source>
        <dbReference type="EMBL" id="GGP07330.1"/>
    </source>
</evidence>
<comment type="caution">
    <text evidence="2">The sequence shown here is derived from an EMBL/GenBank/DDBJ whole genome shotgun (WGS) entry which is preliminary data.</text>
</comment>
<dbReference type="Proteomes" id="UP000641206">
    <property type="component" value="Unassembled WGS sequence"/>
</dbReference>
<keyword evidence="1" id="KW-0472">Membrane</keyword>
<keyword evidence="1" id="KW-1133">Transmembrane helix</keyword>
<evidence type="ECO:0008006" key="4">
    <source>
        <dbReference type="Google" id="ProtNLM"/>
    </source>
</evidence>
<evidence type="ECO:0000256" key="1">
    <source>
        <dbReference type="SAM" id="Phobius"/>
    </source>
</evidence>
<proteinExistence type="predicted"/>
<keyword evidence="1" id="KW-0812">Transmembrane</keyword>
<dbReference type="RefSeq" id="WP_188732768.1">
    <property type="nucleotide sequence ID" value="NZ_BMLW01000001.1"/>
</dbReference>
<reference evidence="3" key="1">
    <citation type="journal article" date="2019" name="Int. J. Syst. Evol. Microbiol.">
        <title>The Global Catalogue of Microorganisms (GCM) 10K type strain sequencing project: providing services to taxonomists for standard genome sequencing and annotation.</title>
        <authorList>
            <consortium name="The Broad Institute Genomics Platform"/>
            <consortium name="The Broad Institute Genome Sequencing Center for Infectious Disease"/>
            <person name="Wu L."/>
            <person name="Ma J."/>
        </authorList>
    </citation>
    <scope>NUCLEOTIDE SEQUENCE [LARGE SCALE GENOMIC DNA]</scope>
    <source>
        <strain evidence="3">CGMCC 1.7693</strain>
    </source>
</reference>
<organism evidence="2 3">
    <name type="scientific">Oceanobacillus neutriphilus</name>
    <dbReference type="NCBI Taxonomy" id="531815"/>
    <lineage>
        <taxon>Bacteria</taxon>
        <taxon>Bacillati</taxon>
        <taxon>Bacillota</taxon>
        <taxon>Bacilli</taxon>
        <taxon>Bacillales</taxon>
        <taxon>Bacillaceae</taxon>
        <taxon>Oceanobacillus</taxon>
    </lineage>
</organism>